<dbReference type="CDD" id="cd06170">
    <property type="entry name" value="LuxR_C_like"/>
    <property type="match status" value="1"/>
</dbReference>
<evidence type="ECO:0000259" key="2">
    <source>
        <dbReference type="PROSITE" id="PS50043"/>
    </source>
</evidence>
<evidence type="ECO:0000313" key="3">
    <source>
        <dbReference type="EMBL" id="SDH27576.1"/>
    </source>
</evidence>
<dbReference type="GO" id="GO:0006355">
    <property type="term" value="P:regulation of DNA-templated transcription"/>
    <property type="evidence" value="ECO:0007669"/>
    <property type="project" value="InterPro"/>
</dbReference>
<dbReference type="GO" id="GO:0003677">
    <property type="term" value="F:DNA binding"/>
    <property type="evidence" value="ECO:0007669"/>
    <property type="project" value="InterPro"/>
</dbReference>
<accession>A0A1G8B330</accession>
<dbReference type="PANTHER" id="PTHR47691">
    <property type="entry name" value="REGULATOR-RELATED"/>
    <property type="match status" value="1"/>
</dbReference>
<organism evidence="3 4">
    <name type="scientific">Sinosporangium album</name>
    <dbReference type="NCBI Taxonomy" id="504805"/>
    <lineage>
        <taxon>Bacteria</taxon>
        <taxon>Bacillati</taxon>
        <taxon>Actinomycetota</taxon>
        <taxon>Actinomycetes</taxon>
        <taxon>Streptosporangiales</taxon>
        <taxon>Streptosporangiaceae</taxon>
        <taxon>Sinosporangium</taxon>
    </lineage>
</organism>
<dbReference type="Pfam" id="PF25872">
    <property type="entry name" value="HTH_77"/>
    <property type="match status" value="1"/>
</dbReference>
<dbReference type="InterPro" id="IPR000792">
    <property type="entry name" value="Tscrpt_reg_LuxR_C"/>
</dbReference>
<dbReference type="Gene3D" id="1.25.40.10">
    <property type="entry name" value="Tetratricopeptide repeat domain"/>
    <property type="match status" value="1"/>
</dbReference>
<dbReference type="OrthoDB" id="3194665at2"/>
<dbReference type="InterPro" id="IPR019734">
    <property type="entry name" value="TPR_rpt"/>
</dbReference>
<evidence type="ECO:0000313" key="4">
    <source>
        <dbReference type="Proteomes" id="UP000198923"/>
    </source>
</evidence>
<dbReference type="STRING" id="504805.SAMN05421505_113109"/>
<dbReference type="PRINTS" id="PR00364">
    <property type="entry name" value="DISEASERSIST"/>
</dbReference>
<reference evidence="3 4" key="1">
    <citation type="submission" date="2016-10" db="EMBL/GenBank/DDBJ databases">
        <authorList>
            <person name="de Groot N.N."/>
        </authorList>
    </citation>
    <scope>NUCLEOTIDE SEQUENCE [LARGE SCALE GENOMIC DNA]</scope>
    <source>
        <strain evidence="3 4">CPCC 201354</strain>
    </source>
</reference>
<feature type="domain" description="HTH luxR-type" evidence="2">
    <location>
        <begin position="759"/>
        <end position="824"/>
    </location>
</feature>
<dbReference type="Gene3D" id="1.10.10.10">
    <property type="entry name" value="Winged helix-like DNA-binding domain superfamily/Winged helix DNA-binding domain"/>
    <property type="match status" value="1"/>
</dbReference>
<dbReference type="Gene3D" id="3.40.50.300">
    <property type="entry name" value="P-loop containing nucleotide triphosphate hydrolases"/>
    <property type="match status" value="1"/>
</dbReference>
<gene>
    <name evidence="3" type="ORF">SAMN05421505_113109</name>
</gene>
<dbReference type="PRINTS" id="PR00038">
    <property type="entry name" value="HTHLUXR"/>
</dbReference>
<keyword evidence="4" id="KW-1185">Reference proteome</keyword>
<dbReference type="SMART" id="SM00028">
    <property type="entry name" value="TPR"/>
    <property type="match status" value="4"/>
</dbReference>
<dbReference type="Proteomes" id="UP000198923">
    <property type="component" value="Unassembled WGS sequence"/>
</dbReference>
<dbReference type="AlphaFoldDB" id="A0A1G8B330"/>
<dbReference type="InterPro" id="IPR011990">
    <property type="entry name" value="TPR-like_helical_dom_sf"/>
</dbReference>
<dbReference type="SUPFAM" id="SSF46894">
    <property type="entry name" value="C-terminal effector domain of the bipartite response regulators"/>
    <property type="match status" value="1"/>
</dbReference>
<name>A0A1G8B330_9ACTN</name>
<sequence length="829" mass="88100">MTPDTDLPIEPNAFVGREADIDELAQLMTATRMVTLCGPGGIGKTRLAIRVATRLRDGTRSVRLVDLADAEHVTDPGSRLALALGVDHDGDRPLLSTLIDAIGARDYLLVFDNCETVVDTCARLCQRLLDACPGLRVLATSREPLRVPSETVWRVPPLSLPPDDRPVRAAEAAACEAVRLFRVRAGAAGCEIPLTDDNAADVSRICVALDGMPLAIELAAGMTRVLSVGQIVARLGDRFRLLSQGDRTAPARQRTLRATVEWSYHLLAPEERLLLRRCTALYGGWTIDLAERVCPGDGIGLRDVLPLLTGLVDKSLVVVDGEVDRQARYRLPETIREYAREQLAAAGEEDALLRRHRDAIAAVTGEMRDALRPGRLQPGSVIHAMAGRLAALAPNVVAAVQWSIAMGEAEPALRILTDIRYTLLGTGRIFGDAADLLDAALRLDAPGMPPHLRGQALILRGDLALARGEAVEARRYGEAGLALCREADDAYGESVGCVLRALATGDDAPLDTAAAISRGSGDILVESTVHNARGSLALAHGRLREAQRCYEETLKLLAPLDVRYGMAHGHIGLAQVAGRRGDLAGARRHYESGLDLLQNLNARQQVIRCLSGLGGIALRQGDVAEARHRLTDALVLSRDAGLRPGIARRLELYSTLVAKEGDLPRSVLLAAASVSLRASAGAHSPGLGARLEELLAPARRELGEPLVTRLWTAGSAMTTDQAVDCALEGTRPDKAAAVPSAAAASATPASATPTSAAPASPPASTLTAREREVAGLVVRGLGNKAIADELVISPATAARHMANILGKLGFSSRTQVAAWMLESQRREKP</sequence>
<proteinExistence type="predicted"/>
<evidence type="ECO:0000256" key="1">
    <source>
        <dbReference type="SAM" id="MobiDB-lite"/>
    </source>
</evidence>
<protein>
    <submittedName>
        <fullName evidence="3">Predicted ATPase</fullName>
    </submittedName>
</protein>
<dbReference type="SMART" id="SM00421">
    <property type="entry name" value="HTH_LUXR"/>
    <property type="match status" value="1"/>
</dbReference>
<dbReference type="PANTHER" id="PTHR47691:SF3">
    <property type="entry name" value="HTH-TYPE TRANSCRIPTIONAL REGULATOR RV0890C-RELATED"/>
    <property type="match status" value="1"/>
</dbReference>
<dbReference type="RefSeq" id="WP_093171240.1">
    <property type="nucleotide sequence ID" value="NZ_FNCN01000013.1"/>
</dbReference>
<dbReference type="InterPro" id="IPR058852">
    <property type="entry name" value="HTH_77"/>
</dbReference>
<dbReference type="InterPro" id="IPR036388">
    <property type="entry name" value="WH-like_DNA-bd_sf"/>
</dbReference>
<dbReference type="InterPro" id="IPR027417">
    <property type="entry name" value="P-loop_NTPase"/>
</dbReference>
<dbReference type="SUPFAM" id="SSF52540">
    <property type="entry name" value="P-loop containing nucleoside triphosphate hydrolases"/>
    <property type="match status" value="1"/>
</dbReference>
<dbReference type="InterPro" id="IPR016032">
    <property type="entry name" value="Sig_transdc_resp-reg_C-effctor"/>
</dbReference>
<dbReference type="PROSITE" id="PS50043">
    <property type="entry name" value="HTH_LUXR_2"/>
    <property type="match status" value="1"/>
</dbReference>
<dbReference type="EMBL" id="FNCN01000013">
    <property type="protein sequence ID" value="SDH27576.1"/>
    <property type="molecule type" value="Genomic_DNA"/>
</dbReference>
<feature type="region of interest" description="Disordered" evidence="1">
    <location>
        <begin position="746"/>
        <end position="767"/>
    </location>
</feature>
<dbReference type="Pfam" id="PF00196">
    <property type="entry name" value="GerE"/>
    <property type="match status" value="1"/>
</dbReference>
<dbReference type="SUPFAM" id="SSF48452">
    <property type="entry name" value="TPR-like"/>
    <property type="match status" value="1"/>
</dbReference>